<evidence type="ECO:0000313" key="2">
    <source>
        <dbReference type="Proteomes" id="UP001430953"/>
    </source>
</evidence>
<keyword evidence="2" id="KW-1185">Reference proteome</keyword>
<organism evidence="1 2">
    <name type="scientific">Cardiocondyla obscurior</name>
    <dbReference type="NCBI Taxonomy" id="286306"/>
    <lineage>
        <taxon>Eukaryota</taxon>
        <taxon>Metazoa</taxon>
        <taxon>Ecdysozoa</taxon>
        <taxon>Arthropoda</taxon>
        <taxon>Hexapoda</taxon>
        <taxon>Insecta</taxon>
        <taxon>Pterygota</taxon>
        <taxon>Neoptera</taxon>
        <taxon>Endopterygota</taxon>
        <taxon>Hymenoptera</taxon>
        <taxon>Apocrita</taxon>
        <taxon>Aculeata</taxon>
        <taxon>Formicoidea</taxon>
        <taxon>Formicidae</taxon>
        <taxon>Myrmicinae</taxon>
        <taxon>Cardiocondyla</taxon>
    </lineage>
</organism>
<comment type="caution">
    <text evidence="1">The sequence shown here is derived from an EMBL/GenBank/DDBJ whole genome shotgun (WGS) entry which is preliminary data.</text>
</comment>
<sequence>MACKYLDVQRLCPSQMDRWQHSCSKRLRTKEELKLSELFWSDHLFAVLIPRPCVASLIRIIATWMRFPSHQFSGVIDDDRIYGAADNFLKCR</sequence>
<protein>
    <submittedName>
        <fullName evidence="1">Uncharacterized protein</fullName>
    </submittedName>
</protein>
<dbReference type="Proteomes" id="UP001430953">
    <property type="component" value="Unassembled WGS sequence"/>
</dbReference>
<evidence type="ECO:0000313" key="1">
    <source>
        <dbReference type="EMBL" id="KAL0115122.1"/>
    </source>
</evidence>
<proteinExistence type="predicted"/>
<accession>A0AAW2FMH6</accession>
<dbReference type="EMBL" id="JADYXP020000010">
    <property type="protein sequence ID" value="KAL0115122.1"/>
    <property type="molecule type" value="Genomic_DNA"/>
</dbReference>
<gene>
    <name evidence="1" type="ORF">PUN28_010601</name>
</gene>
<name>A0AAW2FMH6_9HYME</name>
<reference evidence="1 2" key="1">
    <citation type="submission" date="2023-03" db="EMBL/GenBank/DDBJ databases">
        <title>High recombination rates correlate with genetic variation in Cardiocondyla obscurior ants.</title>
        <authorList>
            <person name="Errbii M."/>
        </authorList>
    </citation>
    <scope>NUCLEOTIDE SEQUENCE [LARGE SCALE GENOMIC DNA]</scope>
    <source>
        <strain evidence="1">Alpha-2009</strain>
        <tissue evidence="1">Whole body</tissue>
    </source>
</reference>
<dbReference type="AlphaFoldDB" id="A0AAW2FMH6"/>